<evidence type="ECO:0000313" key="1">
    <source>
        <dbReference type="EMBL" id="RDH46581.1"/>
    </source>
</evidence>
<dbReference type="Proteomes" id="UP000257039">
    <property type="component" value="Unassembled WGS sequence"/>
</dbReference>
<organism evidence="1 2">
    <name type="scientific">Zooshikella ganghwensis</name>
    <dbReference type="NCBI Taxonomy" id="202772"/>
    <lineage>
        <taxon>Bacteria</taxon>
        <taxon>Pseudomonadati</taxon>
        <taxon>Pseudomonadota</taxon>
        <taxon>Gammaproteobacteria</taxon>
        <taxon>Oceanospirillales</taxon>
        <taxon>Zooshikellaceae</taxon>
        <taxon>Zooshikella</taxon>
    </lineage>
</organism>
<evidence type="ECO:0000313" key="2">
    <source>
        <dbReference type="Proteomes" id="UP000257039"/>
    </source>
</evidence>
<dbReference type="EMBL" id="NDXW01000001">
    <property type="protein sequence ID" value="RDH46581.1"/>
    <property type="molecule type" value="Genomic_DNA"/>
</dbReference>
<dbReference type="RefSeq" id="WP_094789300.1">
    <property type="nucleotide sequence ID" value="NZ_NDXW01000001.1"/>
</dbReference>
<protein>
    <recommendedName>
        <fullName evidence="3">PKD domain-containing protein</fullName>
    </recommendedName>
</protein>
<evidence type="ECO:0008006" key="3">
    <source>
        <dbReference type="Google" id="ProtNLM"/>
    </source>
</evidence>
<reference evidence="1 2" key="1">
    <citation type="submission" date="2017-04" db="EMBL/GenBank/DDBJ databases">
        <title>Draft genome sequence of Zooshikella ganghwensis VG4 isolated from Red Sea sediments.</title>
        <authorList>
            <person name="Rehman Z."/>
            <person name="Alam I."/>
            <person name="Kamau A."/>
            <person name="Bajic V."/>
            <person name="Leiknes T."/>
        </authorList>
    </citation>
    <scope>NUCLEOTIDE SEQUENCE [LARGE SCALE GENOMIC DNA]</scope>
    <source>
        <strain evidence="1 2">VG4</strain>
    </source>
</reference>
<gene>
    <name evidence="1" type="ORF">B9G39_25745</name>
</gene>
<name>A0A4V1IPA8_9GAMM</name>
<comment type="caution">
    <text evidence="1">The sequence shown here is derived from an EMBL/GenBank/DDBJ whole genome shotgun (WGS) entry which is preliminary data.</text>
</comment>
<sequence>MELYRNQKQTFSVNLLQPNNPTVEAHWLLNDQEIGNSSQLTLVANDYNPGEYTLTVQVQDVTSQVIKDTDNKLQ</sequence>
<proteinExistence type="predicted"/>
<keyword evidence="2" id="KW-1185">Reference proteome</keyword>
<accession>A0A4V1IPA8</accession>
<dbReference type="AlphaFoldDB" id="A0A4V1IPA8"/>